<organism evidence="9 10">
    <name type="scientific">Paenibacillus agricola</name>
    <dbReference type="NCBI Taxonomy" id="2716264"/>
    <lineage>
        <taxon>Bacteria</taxon>
        <taxon>Bacillati</taxon>
        <taxon>Bacillota</taxon>
        <taxon>Bacilli</taxon>
        <taxon>Bacillales</taxon>
        <taxon>Paenibacillaceae</taxon>
        <taxon>Paenibacillus</taxon>
    </lineage>
</organism>
<evidence type="ECO:0000256" key="5">
    <source>
        <dbReference type="ARBA" id="ARBA00023012"/>
    </source>
</evidence>
<keyword evidence="7" id="KW-0812">Transmembrane</keyword>
<gene>
    <name evidence="9" type="ORF">G9U52_38590</name>
</gene>
<dbReference type="Gene3D" id="3.30.450.40">
    <property type="match status" value="1"/>
</dbReference>
<evidence type="ECO:0000256" key="2">
    <source>
        <dbReference type="ARBA" id="ARBA00012438"/>
    </source>
</evidence>
<feature type="domain" description="GAF" evidence="8">
    <location>
        <begin position="282"/>
        <end position="431"/>
    </location>
</feature>
<proteinExistence type="predicted"/>
<accession>A0ABX0JKW9</accession>
<evidence type="ECO:0000259" key="8">
    <source>
        <dbReference type="SMART" id="SM00065"/>
    </source>
</evidence>
<dbReference type="SMART" id="SM00065">
    <property type="entry name" value="GAF"/>
    <property type="match status" value="1"/>
</dbReference>
<evidence type="ECO:0000256" key="4">
    <source>
        <dbReference type="ARBA" id="ARBA00022777"/>
    </source>
</evidence>
<keyword evidence="7" id="KW-0472">Membrane</keyword>
<dbReference type="Pfam" id="PF08376">
    <property type="entry name" value="NIT"/>
    <property type="match status" value="1"/>
</dbReference>
<dbReference type="InterPro" id="IPR050736">
    <property type="entry name" value="Sensor_HK_Regulatory"/>
</dbReference>
<dbReference type="EC" id="2.7.13.3" evidence="2"/>
<dbReference type="Pfam" id="PF13185">
    <property type="entry name" value="GAF_2"/>
    <property type="match status" value="1"/>
</dbReference>
<keyword evidence="6" id="KW-0175">Coiled coil</keyword>
<evidence type="ECO:0000256" key="7">
    <source>
        <dbReference type="SAM" id="Phobius"/>
    </source>
</evidence>
<dbReference type="EMBL" id="JAAOIW010000046">
    <property type="protein sequence ID" value="NHN35593.1"/>
    <property type="molecule type" value="Genomic_DNA"/>
</dbReference>
<comment type="caution">
    <text evidence="9">The sequence shown here is derived from an EMBL/GenBank/DDBJ whole genome shotgun (WGS) entry which is preliminary data.</text>
</comment>
<dbReference type="Proteomes" id="UP001165962">
    <property type="component" value="Unassembled WGS sequence"/>
</dbReference>
<protein>
    <recommendedName>
        <fullName evidence="2">histidine kinase</fullName>
        <ecNumber evidence="2">2.7.13.3</ecNumber>
    </recommendedName>
</protein>
<name>A0ABX0JKW9_9BACL</name>
<evidence type="ECO:0000256" key="1">
    <source>
        <dbReference type="ARBA" id="ARBA00000085"/>
    </source>
</evidence>
<dbReference type="RefSeq" id="WP_166158731.1">
    <property type="nucleotide sequence ID" value="NZ_JAAOIW010000046.1"/>
</dbReference>
<keyword evidence="10" id="KW-1185">Reference proteome</keyword>
<keyword evidence="5" id="KW-0902">Two-component regulatory system</keyword>
<evidence type="ECO:0000256" key="6">
    <source>
        <dbReference type="SAM" id="Coils"/>
    </source>
</evidence>
<keyword evidence="4" id="KW-0418">Kinase</keyword>
<comment type="catalytic activity">
    <reaction evidence="1">
        <text>ATP + protein L-histidine = ADP + protein N-phospho-L-histidine.</text>
        <dbReference type="EC" id="2.7.13.3"/>
    </reaction>
</comment>
<keyword evidence="3" id="KW-0808">Transferase</keyword>
<dbReference type="InterPro" id="IPR029016">
    <property type="entry name" value="GAF-like_dom_sf"/>
</dbReference>
<keyword evidence="7" id="KW-1133">Transmembrane helix</keyword>
<dbReference type="InterPro" id="IPR013587">
    <property type="entry name" value="Nitrate/nitrite_sensing"/>
</dbReference>
<sequence>MMEQRKETNQSIDILKENSRAISENYFGETFAKQLSQSMGMLDRLTMERTFIDENTSDEKTILAYYYNSIETLFSLMENVKLLNSDTEISNKLSAYIHFSRSKFALSQERMLLNHIFSEDQISPTDVYREGLLESEKKLHFNVFTSFATPEALRLYKSTVKGEAVSEVDRMRQIVLNAEEGKKLVVDPGYWFNHSTVIIDLLKQVEEQYSNIVINQIEQLKSGALRSLIFVILLNLLIFTISITLLIQILLSFQKTMDESKRQYWLKTEFARLTELSLGVTDLQLLVKMLISEISKLIEVGQGVFYVKEFGKNSEQLGDFILLGSYAYVERKHLSNRFRLGEGLIGQCAMEKKPILLTQVPNDYIQISSGLGESKPLAILVLPILFEDEVVAVIELASFKPFTPIQQNLLELLSTPLGVVINSAASRQRTEESLMEAELLAEKALMLAKEAQLQQEELRVSNEELTEQTDMLKKSEEKLKIQSEELQALNEEMEEKTQYLELQKIVYWVVKFSWKVKKGKEAVLHYSSRLMRLIQQI</sequence>
<dbReference type="SUPFAM" id="SSF55781">
    <property type="entry name" value="GAF domain-like"/>
    <property type="match status" value="1"/>
</dbReference>
<dbReference type="PANTHER" id="PTHR43711">
    <property type="entry name" value="TWO-COMPONENT HISTIDINE KINASE"/>
    <property type="match status" value="1"/>
</dbReference>
<reference evidence="9" key="1">
    <citation type="submission" date="2020-03" db="EMBL/GenBank/DDBJ databases">
        <title>Draft sequencing of Paenibacilllus sp. S3N08.</title>
        <authorList>
            <person name="Kim D.-U."/>
        </authorList>
    </citation>
    <scope>NUCLEOTIDE SEQUENCE</scope>
    <source>
        <strain evidence="9">S3N08</strain>
    </source>
</reference>
<evidence type="ECO:0000313" key="10">
    <source>
        <dbReference type="Proteomes" id="UP001165962"/>
    </source>
</evidence>
<dbReference type="PANTHER" id="PTHR43711:SF26">
    <property type="entry name" value="SENSOR HISTIDINE KINASE RCSC"/>
    <property type="match status" value="1"/>
</dbReference>
<evidence type="ECO:0000256" key="3">
    <source>
        <dbReference type="ARBA" id="ARBA00022679"/>
    </source>
</evidence>
<dbReference type="InterPro" id="IPR003018">
    <property type="entry name" value="GAF"/>
</dbReference>
<feature type="coiled-coil region" evidence="6">
    <location>
        <begin position="448"/>
        <end position="503"/>
    </location>
</feature>
<feature type="transmembrane region" description="Helical" evidence="7">
    <location>
        <begin position="228"/>
        <end position="251"/>
    </location>
</feature>
<evidence type="ECO:0000313" key="9">
    <source>
        <dbReference type="EMBL" id="NHN35593.1"/>
    </source>
</evidence>